<reference evidence="3 4" key="1">
    <citation type="journal article" date="2021" name="BMC Biol.">
        <title>Horizontally acquired antibacterial genes associated with adaptive radiation of ladybird beetles.</title>
        <authorList>
            <person name="Li H.S."/>
            <person name="Tang X.F."/>
            <person name="Huang Y.H."/>
            <person name="Xu Z.Y."/>
            <person name="Chen M.L."/>
            <person name="Du X.Y."/>
            <person name="Qiu B.Y."/>
            <person name="Chen P.T."/>
            <person name="Zhang W."/>
            <person name="Slipinski A."/>
            <person name="Escalona H.E."/>
            <person name="Waterhouse R.M."/>
            <person name="Zwick A."/>
            <person name="Pang H."/>
        </authorList>
    </citation>
    <scope>NUCLEOTIDE SEQUENCE [LARGE SCALE GENOMIC DNA]</scope>
    <source>
        <strain evidence="3">SYSU2018</strain>
    </source>
</reference>
<name>A0ABD2P232_9CUCU</name>
<feature type="region of interest" description="Disordered" evidence="1">
    <location>
        <begin position="20"/>
        <end position="40"/>
    </location>
</feature>
<keyword evidence="2" id="KW-0472">Membrane</keyword>
<keyword evidence="4" id="KW-1185">Reference proteome</keyword>
<dbReference type="AlphaFoldDB" id="A0ABD2P232"/>
<feature type="transmembrane region" description="Helical" evidence="2">
    <location>
        <begin position="449"/>
        <end position="467"/>
    </location>
</feature>
<evidence type="ECO:0000313" key="3">
    <source>
        <dbReference type="EMBL" id="KAL3284783.1"/>
    </source>
</evidence>
<comment type="caution">
    <text evidence="3">The sequence shown here is derived from an EMBL/GenBank/DDBJ whole genome shotgun (WGS) entry which is preliminary data.</text>
</comment>
<evidence type="ECO:0000313" key="4">
    <source>
        <dbReference type="Proteomes" id="UP001516400"/>
    </source>
</evidence>
<organism evidence="3 4">
    <name type="scientific">Cryptolaemus montrouzieri</name>
    <dbReference type="NCBI Taxonomy" id="559131"/>
    <lineage>
        <taxon>Eukaryota</taxon>
        <taxon>Metazoa</taxon>
        <taxon>Ecdysozoa</taxon>
        <taxon>Arthropoda</taxon>
        <taxon>Hexapoda</taxon>
        <taxon>Insecta</taxon>
        <taxon>Pterygota</taxon>
        <taxon>Neoptera</taxon>
        <taxon>Endopterygota</taxon>
        <taxon>Coleoptera</taxon>
        <taxon>Polyphaga</taxon>
        <taxon>Cucujiformia</taxon>
        <taxon>Coccinelloidea</taxon>
        <taxon>Coccinellidae</taxon>
        <taxon>Scymninae</taxon>
        <taxon>Scymnini</taxon>
        <taxon>Cryptolaemus</taxon>
    </lineage>
</organism>
<protein>
    <submittedName>
        <fullName evidence="3">Uncharacterized protein</fullName>
    </submittedName>
</protein>
<accession>A0ABD2P232</accession>
<keyword evidence="2" id="KW-1133">Transmembrane helix</keyword>
<keyword evidence="2" id="KW-0812">Transmembrane</keyword>
<evidence type="ECO:0000256" key="2">
    <source>
        <dbReference type="SAM" id="Phobius"/>
    </source>
</evidence>
<evidence type="ECO:0000256" key="1">
    <source>
        <dbReference type="SAM" id="MobiDB-lite"/>
    </source>
</evidence>
<dbReference type="EMBL" id="JABFTP020000165">
    <property type="protein sequence ID" value="KAL3284783.1"/>
    <property type="molecule type" value="Genomic_DNA"/>
</dbReference>
<sequence length="472" mass="54560">MILVFISMDVPRKNKRTFCSPKIKTESNSQTNQNQERKFKSKPQVLFENRNDYRENQYSTLNSTRNHYSEATNCVDGNKTINRKPVNYKIQKFSKIPHNQSDRISRERQQDHSYFTAANAQIFQTKAAYFPGNNFGEIKQVLNSNEGNKLFSDKIDNSSCNFVKRINFEKKDKVFGKHLILPKKKSKKVKMSPKFLNPIEELNESDKSNESLRKLSEDAKKFETSTSITMTYTATLKTDNVDNTSVYATPKGSYDKIDKEKCSIRTESLYSMSFTRFGKKESVSYIFQGDGSLKNSGIEAKNIEVVNEVDKVTLSKVFQIRDMFENMSKNKKNILESSMKHTNANNDQKICFKHAISCEECRKILKNLMQTNDSPNLAIESPDSILPKNSERSIVDSLIEEILDLTSGRKKVNLTIETSKIGTTSLPKNRIRLRKKRKSLSSFMPYKNFLMLAFGISIVLYCFYYRMDEKKR</sequence>
<proteinExistence type="predicted"/>
<gene>
    <name evidence="3" type="ORF">HHI36_018926</name>
</gene>
<dbReference type="Proteomes" id="UP001516400">
    <property type="component" value="Unassembled WGS sequence"/>
</dbReference>